<accession>A0ACC0W3Z2</accession>
<protein>
    <submittedName>
        <fullName evidence="1">Uncharacterized protein</fullName>
    </submittedName>
</protein>
<sequence>MEGENPIPHNVSLAFSMREDLARLTTDKCECLLTLRPEKRQTQFLTTDVAPVHVAIGNKHNDIPLR</sequence>
<keyword evidence="2" id="KW-1185">Reference proteome</keyword>
<comment type="caution">
    <text evidence="1">The sequence shown here is derived from an EMBL/GenBank/DDBJ whole genome shotgun (WGS) entry which is preliminary data.</text>
</comment>
<proteinExistence type="predicted"/>
<dbReference type="EMBL" id="CM047583">
    <property type="protein sequence ID" value="KAI9913365.1"/>
    <property type="molecule type" value="Genomic_DNA"/>
</dbReference>
<evidence type="ECO:0000313" key="2">
    <source>
        <dbReference type="Proteomes" id="UP001163321"/>
    </source>
</evidence>
<reference evidence="1 2" key="1">
    <citation type="journal article" date="2022" name="bioRxiv">
        <title>The genome of the oomycete Peronosclerospora sorghi, a cosmopolitan pathogen of maize and sorghum, is inflated with dispersed pseudogenes.</title>
        <authorList>
            <person name="Fletcher K."/>
            <person name="Martin F."/>
            <person name="Isakeit T."/>
            <person name="Cavanaugh K."/>
            <person name="Magill C."/>
            <person name="Michelmore R."/>
        </authorList>
    </citation>
    <scope>NUCLEOTIDE SEQUENCE [LARGE SCALE GENOMIC DNA]</scope>
    <source>
        <strain evidence="1">P6</strain>
    </source>
</reference>
<organism evidence="1 2">
    <name type="scientific">Peronosclerospora sorghi</name>
    <dbReference type="NCBI Taxonomy" id="230839"/>
    <lineage>
        <taxon>Eukaryota</taxon>
        <taxon>Sar</taxon>
        <taxon>Stramenopiles</taxon>
        <taxon>Oomycota</taxon>
        <taxon>Peronosporomycetes</taxon>
        <taxon>Peronosporales</taxon>
        <taxon>Peronosporaceae</taxon>
        <taxon>Peronosclerospora</taxon>
    </lineage>
</organism>
<dbReference type="Proteomes" id="UP001163321">
    <property type="component" value="Chromosome 4"/>
</dbReference>
<gene>
    <name evidence="1" type="ORF">PsorP6_006004</name>
</gene>
<name>A0ACC0W3Z2_9STRA</name>
<evidence type="ECO:0000313" key="1">
    <source>
        <dbReference type="EMBL" id="KAI9913365.1"/>
    </source>
</evidence>